<gene>
    <name evidence="1" type="ORF">DUNSADRAFT_8041</name>
</gene>
<accession>A0ABQ7FU92</accession>
<organism evidence="1 2">
    <name type="scientific">Dunaliella salina</name>
    <name type="common">Green alga</name>
    <name type="synonym">Protococcus salinus</name>
    <dbReference type="NCBI Taxonomy" id="3046"/>
    <lineage>
        <taxon>Eukaryota</taxon>
        <taxon>Viridiplantae</taxon>
        <taxon>Chlorophyta</taxon>
        <taxon>core chlorophytes</taxon>
        <taxon>Chlorophyceae</taxon>
        <taxon>CS clade</taxon>
        <taxon>Chlamydomonadales</taxon>
        <taxon>Dunaliellaceae</taxon>
        <taxon>Dunaliella</taxon>
    </lineage>
</organism>
<feature type="non-terminal residue" evidence="1">
    <location>
        <position position="71"/>
    </location>
</feature>
<dbReference type="Proteomes" id="UP000815325">
    <property type="component" value="Unassembled WGS sequence"/>
</dbReference>
<evidence type="ECO:0000313" key="1">
    <source>
        <dbReference type="EMBL" id="KAF5825626.1"/>
    </source>
</evidence>
<proteinExistence type="predicted"/>
<dbReference type="EMBL" id="MU072352">
    <property type="protein sequence ID" value="KAF5825626.1"/>
    <property type="molecule type" value="Genomic_DNA"/>
</dbReference>
<feature type="non-terminal residue" evidence="1">
    <location>
        <position position="1"/>
    </location>
</feature>
<evidence type="ECO:0000313" key="2">
    <source>
        <dbReference type="Proteomes" id="UP000815325"/>
    </source>
</evidence>
<comment type="caution">
    <text evidence="1">The sequence shown here is derived from an EMBL/GenBank/DDBJ whole genome shotgun (WGS) entry which is preliminary data.</text>
</comment>
<reference evidence="1" key="1">
    <citation type="submission" date="2017-08" db="EMBL/GenBank/DDBJ databases">
        <authorList>
            <person name="Polle J.E."/>
            <person name="Barry K."/>
            <person name="Cushman J."/>
            <person name="Schmutz J."/>
            <person name="Tran D."/>
            <person name="Hathwaick L.T."/>
            <person name="Yim W.C."/>
            <person name="Jenkins J."/>
            <person name="Mckie-Krisberg Z.M."/>
            <person name="Prochnik S."/>
            <person name="Lindquist E."/>
            <person name="Dockter R.B."/>
            <person name="Adam C."/>
            <person name="Molina H."/>
            <person name="Bunkerborg J."/>
            <person name="Jin E."/>
            <person name="Buchheim M."/>
            <person name="Magnuson J."/>
        </authorList>
    </citation>
    <scope>NUCLEOTIDE SEQUENCE</scope>
    <source>
        <strain evidence="1">CCAP 19/18</strain>
    </source>
</reference>
<sequence>DRSIQSSAEWRRQMSEVDASIFHHLKESVKGGYDEERFGSRIGFNNLKRFLEEELARRYREAAPNTLAVLQ</sequence>
<name>A0ABQ7FU92_DUNSA</name>
<keyword evidence="2" id="KW-1185">Reference proteome</keyword>
<protein>
    <submittedName>
        <fullName evidence="1">Uncharacterized protein</fullName>
    </submittedName>
</protein>